<dbReference type="InterPro" id="IPR001093">
    <property type="entry name" value="IMP_DH_GMPRt"/>
</dbReference>
<sequence length="319" mass="33146">MTDTHAQHGLGYDETLLVPAASNVLPHLVDLKTKLGALELANPLAGAPLNPAADAKEVILAIAQSGGLGLVPATEKIEDQAAQVVAIKGTAVDLAVSPQTLTAADETYAVGAEVWLTADVQDRVAALVEAGVSAVFLYLNDDVTEEVAAAIKAVKDQLQNAVLAVGTLEDPAAAEKVLALGADAVIAGRSVHSAWPDDIHYPFLTTVMGLAEVATPLNKAVIAQGGIHYSGDVVKALAGGADLVMVSDYLAKEEVPADAVFQIDGGLRAGMGYTGSHTVVDLKEKAQFVQITDNGLKESHPHDVEITKKAPNYVEQERD</sequence>
<comment type="similarity">
    <text evidence="1">Belongs to the IMPDH/GMPR family.</text>
</comment>
<dbReference type="InterPro" id="IPR013785">
    <property type="entry name" value="Aldolase_TIM"/>
</dbReference>
<evidence type="ECO:0000313" key="3">
    <source>
        <dbReference type="EMBL" id="GAP00554.1"/>
    </source>
</evidence>
<proteinExistence type="inferred from homology"/>
<gene>
    <name evidence="3" type="ORF">FFIC_285730</name>
</gene>
<dbReference type="SMART" id="SM01240">
    <property type="entry name" value="IMPDH"/>
    <property type="match status" value="1"/>
</dbReference>
<dbReference type="InterPro" id="IPR005990">
    <property type="entry name" value="IMP_DH"/>
</dbReference>
<evidence type="ECO:0000256" key="1">
    <source>
        <dbReference type="ARBA" id="ARBA00005502"/>
    </source>
</evidence>
<dbReference type="Pfam" id="PF00478">
    <property type="entry name" value="IMPDH"/>
    <property type="match status" value="1"/>
</dbReference>
<dbReference type="PANTHER" id="PTHR11911:SF111">
    <property type="entry name" value="INOSINE-5'-MONOPHOSPHATE DEHYDROGENASE"/>
    <property type="match status" value="1"/>
</dbReference>
<organism evidence="3 4">
    <name type="scientific">Fructobacillus ficulneus</name>
    <dbReference type="NCBI Taxonomy" id="157463"/>
    <lineage>
        <taxon>Bacteria</taxon>
        <taxon>Bacillati</taxon>
        <taxon>Bacillota</taxon>
        <taxon>Bacilli</taxon>
        <taxon>Lactobacillales</taxon>
        <taxon>Lactobacillaceae</taxon>
        <taxon>Fructobacillus</taxon>
    </lineage>
</organism>
<dbReference type="SUPFAM" id="SSF51412">
    <property type="entry name" value="Inosine monophosphate dehydrogenase (IMPDH)"/>
    <property type="match status" value="1"/>
</dbReference>
<dbReference type="Gene3D" id="3.20.20.70">
    <property type="entry name" value="Aldolase class I"/>
    <property type="match status" value="2"/>
</dbReference>
<dbReference type="Proteomes" id="UP000253891">
    <property type="component" value="Unassembled WGS sequence"/>
</dbReference>
<dbReference type="GO" id="GO:0003938">
    <property type="term" value="F:IMP dehydrogenase activity"/>
    <property type="evidence" value="ECO:0007669"/>
    <property type="project" value="InterPro"/>
</dbReference>
<dbReference type="GO" id="GO:0006183">
    <property type="term" value="P:GTP biosynthetic process"/>
    <property type="evidence" value="ECO:0007669"/>
    <property type="project" value="TreeGrafter"/>
</dbReference>
<feature type="domain" description="IMP dehydrogenase/GMP reductase" evidence="2">
    <location>
        <begin position="9"/>
        <end position="259"/>
    </location>
</feature>
<protein>
    <submittedName>
        <fullName evidence="3">Inosine-5'-monophosphate dehydrogenase</fullName>
    </submittedName>
</protein>
<evidence type="ECO:0000313" key="4">
    <source>
        <dbReference type="Proteomes" id="UP000253891"/>
    </source>
</evidence>
<keyword evidence="4" id="KW-1185">Reference proteome</keyword>
<reference evidence="3 4" key="1">
    <citation type="journal article" date="2015" name="BMC Genomics">
        <title>Comparative genomics of Fructobacillus spp. and Leuconostoc spp. reveals niche-specific evolution of Fructobacillus spp.</title>
        <authorList>
            <person name="Endo A."/>
            <person name="Tanizawa Y."/>
            <person name="Tanaka N."/>
            <person name="Maeno S."/>
            <person name="Kumar H."/>
            <person name="Shiwa Y."/>
            <person name="Okada S."/>
            <person name="Yoshikawa H."/>
            <person name="Dicks L."/>
            <person name="Nakagawa J."/>
            <person name="Arita M."/>
        </authorList>
    </citation>
    <scope>NUCLEOTIDE SEQUENCE [LARGE SCALE GENOMIC DNA]</scope>
    <source>
        <strain evidence="3 4">JCM 12225</strain>
    </source>
</reference>
<accession>A0A0K8MK52</accession>
<dbReference type="EMBL" id="DF968005">
    <property type="protein sequence ID" value="GAP00554.1"/>
    <property type="molecule type" value="Genomic_DNA"/>
</dbReference>
<dbReference type="STRING" id="157463.GCA_001047075_01434"/>
<name>A0A0K8MK52_9LACO</name>
<dbReference type="RefSeq" id="WP_061993839.1">
    <property type="nucleotide sequence ID" value="NZ_DF968005.1"/>
</dbReference>
<dbReference type="OrthoDB" id="9429638at2"/>
<dbReference type="AlphaFoldDB" id="A0A0K8MK52"/>
<evidence type="ECO:0000259" key="2">
    <source>
        <dbReference type="Pfam" id="PF00478"/>
    </source>
</evidence>
<dbReference type="PANTHER" id="PTHR11911">
    <property type="entry name" value="INOSINE-5-MONOPHOSPHATE DEHYDROGENASE RELATED"/>
    <property type="match status" value="1"/>
</dbReference>